<keyword evidence="1" id="KW-1133">Transmembrane helix</keyword>
<dbReference type="Proteomes" id="UP000015106">
    <property type="component" value="Chromosome 5"/>
</dbReference>
<dbReference type="AlphaFoldDB" id="A0A8R7UAT9"/>
<feature type="transmembrane region" description="Helical" evidence="1">
    <location>
        <begin position="7"/>
        <end position="29"/>
    </location>
</feature>
<dbReference type="Gramene" id="TuG1812G0500000179.01.T01">
    <property type="protein sequence ID" value="TuG1812G0500000179.01.T01.cds340078"/>
    <property type="gene ID" value="TuG1812G0500000179.01"/>
</dbReference>
<evidence type="ECO:0000313" key="2">
    <source>
        <dbReference type="EnsemblPlants" id="TuG1812G0500000179.01.T01.cds340078"/>
    </source>
</evidence>
<evidence type="ECO:0000313" key="3">
    <source>
        <dbReference type="Proteomes" id="UP000015106"/>
    </source>
</evidence>
<reference evidence="2" key="2">
    <citation type="submission" date="2018-03" db="EMBL/GenBank/DDBJ databases">
        <title>The Triticum urartu genome reveals the dynamic nature of wheat genome evolution.</title>
        <authorList>
            <person name="Ling H."/>
            <person name="Ma B."/>
            <person name="Shi X."/>
            <person name="Liu H."/>
            <person name="Dong L."/>
            <person name="Sun H."/>
            <person name="Cao Y."/>
            <person name="Gao Q."/>
            <person name="Zheng S."/>
            <person name="Li Y."/>
            <person name="Yu Y."/>
            <person name="Du H."/>
            <person name="Qi M."/>
            <person name="Li Y."/>
            <person name="Yu H."/>
            <person name="Cui Y."/>
            <person name="Wang N."/>
            <person name="Chen C."/>
            <person name="Wu H."/>
            <person name="Zhao Y."/>
            <person name="Zhang J."/>
            <person name="Li Y."/>
            <person name="Zhou W."/>
            <person name="Zhang B."/>
            <person name="Hu W."/>
            <person name="Eijk M."/>
            <person name="Tang J."/>
            <person name="Witsenboer H."/>
            <person name="Zhao S."/>
            <person name="Li Z."/>
            <person name="Zhang A."/>
            <person name="Wang D."/>
            <person name="Liang C."/>
        </authorList>
    </citation>
    <scope>NUCLEOTIDE SEQUENCE [LARGE SCALE GENOMIC DNA]</scope>
    <source>
        <strain evidence="2">cv. G1812</strain>
    </source>
</reference>
<dbReference type="EnsemblPlants" id="TuG1812G0500000179.01.T01">
    <property type="protein sequence ID" value="TuG1812G0500000179.01.T01.cds340078"/>
    <property type="gene ID" value="TuG1812G0500000179.01"/>
</dbReference>
<sequence>MLQGSDFYFRFVIIFEHLCFSLLASMDLWPRLIRSGRTKVLGE</sequence>
<keyword evidence="3" id="KW-1185">Reference proteome</keyword>
<reference evidence="2" key="3">
    <citation type="submission" date="2022-06" db="UniProtKB">
        <authorList>
            <consortium name="EnsemblPlants"/>
        </authorList>
    </citation>
    <scope>IDENTIFICATION</scope>
</reference>
<organism evidence="2 3">
    <name type="scientific">Triticum urartu</name>
    <name type="common">Red wild einkorn</name>
    <name type="synonym">Crithodium urartu</name>
    <dbReference type="NCBI Taxonomy" id="4572"/>
    <lineage>
        <taxon>Eukaryota</taxon>
        <taxon>Viridiplantae</taxon>
        <taxon>Streptophyta</taxon>
        <taxon>Embryophyta</taxon>
        <taxon>Tracheophyta</taxon>
        <taxon>Spermatophyta</taxon>
        <taxon>Magnoliopsida</taxon>
        <taxon>Liliopsida</taxon>
        <taxon>Poales</taxon>
        <taxon>Poaceae</taxon>
        <taxon>BOP clade</taxon>
        <taxon>Pooideae</taxon>
        <taxon>Triticodae</taxon>
        <taxon>Triticeae</taxon>
        <taxon>Triticinae</taxon>
        <taxon>Triticum</taxon>
    </lineage>
</organism>
<proteinExistence type="predicted"/>
<reference evidence="3" key="1">
    <citation type="journal article" date="2013" name="Nature">
        <title>Draft genome of the wheat A-genome progenitor Triticum urartu.</title>
        <authorList>
            <person name="Ling H.Q."/>
            <person name="Zhao S."/>
            <person name="Liu D."/>
            <person name="Wang J."/>
            <person name="Sun H."/>
            <person name="Zhang C."/>
            <person name="Fan H."/>
            <person name="Li D."/>
            <person name="Dong L."/>
            <person name="Tao Y."/>
            <person name="Gao C."/>
            <person name="Wu H."/>
            <person name="Li Y."/>
            <person name="Cui Y."/>
            <person name="Guo X."/>
            <person name="Zheng S."/>
            <person name="Wang B."/>
            <person name="Yu K."/>
            <person name="Liang Q."/>
            <person name="Yang W."/>
            <person name="Lou X."/>
            <person name="Chen J."/>
            <person name="Feng M."/>
            <person name="Jian J."/>
            <person name="Zhang X."/>
            <person name="Luo G."/>
            <person name="Jiang Y."/>
            <person name="Liu J."/>
            <person name="Wang Z."/>
            <person name="Sha Y."/>
            <person name="Zhang B."/>
            <person name="Wu H."/>
            <person name="Tang D."/>
            <person name="Shen Q."/>
            <person name="Xue P."/>
            <person name="Zou S."/>
            <person name="Wang X."/>
            <person name="Liu X."/>
            <person name="Wang F."/>
            <person name="Yang Y."/>
            <person name="An X."/>
            <person name="Dong Z."/>
            <person name="Zhang K."/>
            <person name="Zhang X."/>
            <person name="Luo M.C."/>
            <person name="Dvorak J."/>
            <person name="Tong Y."/>
            <person name="Wang J."/>
            <person name="Yang H."/>
            <person name="Li Z."/>
            <person name="Wang D."/>
            <person name="Zhang A."/>
            <person name="Wang J."/>
        </authorList>
    </citation>
    <scope>NUCLEOTIDE SEQUENCE</scope>
    <source>
        <strain evidence="3">cv. G1812</strain>
    </source>
</reference>
<keyword evidence="1" id="KW-0472">Membrane</keyword>
<evidence type="ECO:0000256" key="1">
    <source>
        <dbReference type="SAM" id="Phobius"/>
    </source>
</evidence>
<keyword evidence="1" id="KW-0812">Transmembrane</keyword>
<protein>
    <submittedName>
        <fullName evidence="2">Uncharacterized protein</fullName>
    </submittedName>
</protein>
<accession>A0A8R7UAT9</accession>
<name>A0A8R7UAT9_TRIUA</name>